<comment type="cofactor">
    <cofactor evidence="14">
        <name>Mn(2+)</name>
        <dbReference type="ChEBI" id="CHEBI:29035"/>
    </cofactor>
    <cofactor evidence="14">
        <name>Fe(2+)</name>
        <dbReference type="ChEBI" id="CHEBI:29033"/>
    </cofactor>
    <text evidence="14">Binds 1 Mn(2+) or Fe(2+) ion per subunit.</text>
</comment>
<evidence type="ECO:0000256" key="14">
    <source>
        <dbReference type="PIRSR" id="PIRSR602481-2"/>
    </source>
</evidence>
<comment type="cofactor">
    <cofactor evidence="13">
        <name>Zn(2+)</name>
        <dbReference type="ChEBI" id="CHEBI:29105"/>
    </cofactor>
    <text evidence="13">Binds 1 zinc ion per subunit.</text>
</comment>
<dbReference type="FunFam" id="3.30.1490.190:FF:000001">
    <property type="entry name" value="Ferric uptake regulation protein"/>
    <property type="match status" value="1"/>
</dbReference>
<feature type="binding site" evidence="14">
    <location>
        <position position="125"/>
    </location>
    <ligand>
        <name>Fe cation</name>
        <dbReference type="ChEBI" id="CHEBI:24875"/>
    </ligand>
</feature>
<evidence type="ECO:0000256" key="1">
    <source>
        <dbReference type="ARBA" id="ARBA00004496"/>
    </source>
</evidence>
<dbReference type="GO" id="GO:0000976">
    <property type="term" value="F:transcription cis-regulatory region binding"/>
    <property type="evidence" value="ECO:0007669"/>
    <property type="project" value="TreeGrafter"/>
</dbReference>
<dbReference type="GO" id="GO:0003700">
    <property type="term" value="F:DNA-binding transcription factor activity"/>
    <property type="evidence" value="ECO:0007669"/>
    <property type="project" value="UniProtKB-UniRule"/>
</dbReference>
<dbReference type="GO" id="GO:0045892">
    <property type="term" value="P:negative regulation of DNA-templated transcription"/>
    <property type="evidence" value="ECO:0007669"/>
    <property type="project" value="TreeGrafter"/>
</dbReference>
<keyword evidence="9 14" id="KW-0408">Iron</keyword>
<dbReference type="PANTHER" id="PTHR33202:SF2">
    <property type="entry name" value="FERRIC UPTAKE REGULATION PROTEIN"/>
    <property type="match status" value="1"/>
</dbReference>
<comment type="subcellular location">
    <subcellularLocation>
        <location evidence="1 15">Cytoplasm</location>
    </subcellularLocation>
</comment>
<feature type="binding site" evidence="13">
    <location>
        <position position="93"/>
    </location>
    <ligand>
        <name>Zn(2+)</name>
        <dbReference type="ChEBI" id="CHEBI:29105"/>
    </ligand>
</feature>
<keyword evidence="11 15" id="KW-0238">DNA-binding</keyword>
<evidence type="ECO:0000313" key="17">
    <source>
        <dbReference type="Proteomes" id="UP000243073"/>
    </source>
</evidence>
<protein>
    <recommendedName>
        <fullName evidence="4 15">Ferric uptake regulation protein</fullName>
    </recommendedName>
</protein>
<feature type="binding site" evidence="13">
    <location>
        <position position="96"/>
    </location>
    <ligand>
        <name>Zn(2+)</name>
        <dbReference type="ChEBI" id="CHEBI:29105"/>
    </ligand>
</feature>
<dbReference type="InterPro" id="IPR043135">
    <property type="entry name" value="Fur_C"/>
</dbReference>
<organism evidence="16 17">
    <name type="scientific">Oceanisphaera psychrotolerans</name>
    <dbReference type="NCBI Taxonomy" id="1414654"/>
    <lineage>
        <taxon>Bacteria</taxon>
        <taxon>Pseudomonadati</taxon>
        <taxon>Pseudomonadota</taxon>
        <taxon>Gammaproteobacteria</taxon>
        <taxon>Aeromonadales</taxon>
        <taxon>Aeromonadaceae</taxon>
        <taxon>Oceanisphaera</taxon>
    </lineage>
</organism>
<feature type="binding site" evidence="14">
    <location>
        <position position="87"/>
    </location>
    <ligand>
        <name>Fe cation</name>
        <dbReference type="ChEBI" id="CHEBI:24875"/>
    </ligand>
</feature>
<comment type="similarity">
    <text evidence="2 15">Belongs to the Fur family.</text>
</comment>
<keyword evidence="12 15" id="KW-0804">Transcription</keyword>
<name>A0A1J4QFY7_9GAMM</name>
<evidence type="ECO:0000256" key="4">
    <source>
        <dbReference type="ARBA" id="ARBA00020910"/>
    </source>
</evidence>
<dbReference type="Gene3D" id="1.10.10.10">
    <property type="entry name" value="Winged helix-like DNA-binding domain superfamily/Winged helix DNA-binding domain"/>
    <property type="match status" value="1"/>
</dbReference>
<evidence type="ECO:0000256" key="12">
    <source>
        <dbReference type="ARBA" id="ARBA00023163"/>
    </source>
</evidence>
<dbReference type="GO" id="GO:0008270">
    <property type="term" value="F:zinc ion binding"/>
    <property type="evidence" value="ECO:0007669"/>
    <property type="project" value="TreeGrafter"/>
</dbReference>
<gene>
    <name evidence="15" type="primary">fur</name>
    <name evidence="16" type="ORF">BFR47_10510</name>
</gene>
<dbReference type="Pfam" id="PF01475">
    <property type="entry name" value="FUR"/>
    <property type="match status" value="1"/>
</dbReference>
<feature type="binding site" evidence="13">
    <location>
        <position position="133"/>
    </location>
    <ligand>
        <name>Zn(2+)</name>
        <dbReference type="ChEBI" id="CHEBI:29105"/>
    </ligand>
</feature>
<dbReference type="Proteomes" id="UP000243073">
    <property type="component" value="Unassembled WGS sequence"/>
</dbReference>
<dbReference type="AlphaFoldDB" id="A0A1J4QFY7"/>
<dbReference type="FunFam" id="1.10.10.10:FF:000007">
    <property type="entry name" value="Ferric uptake regulation protein"/>
    <property type="match status" value="1"/>
</dbReference>
<evidence type="ECO:0000256" key="10">
    <source>
        <dbReference type="ARBA" id="ARBA00023015"/>
    </source>
</evidence>
<keyword evidence="17" id="KW-1185">Reference proteome</keyword>
<evidence type="ECO:0000256" key="13">
    <source>
        <dbReference type="PIRSR" id="PIRSR602481-1"/>
    </source>
</evidence>
<evidence type="ECO:0000256" key="8">
    <source>
        <dbReference type="ARBA" id="ARBA00022833"/>
    </source>
</evidence>
<dbReference type="NCBIfam" id="NF006999">
    <property type="entry name" value="PRK09462.1"/>
    <property type="match status" value="1"/>
</dbReference>
<reference evidence="16 17" key="1">
    <citation type="submission" date="2016-07" db="EMBL/GenBank/DDBJ databases">
        <title>Draft Genome Sequence of Oceanisphaera psychrotolerans, isolated from coastal sediment samples.</title>
        <authorList>
            <person name="Zhuo S."/>
            <person name="Ruan Z."/>
        </authorList>
    </citation>
    <scope>NUCLEOTIDE SEQUENCE [LARGE SCALE GENOMIC DNA]</scope>
    <source>
        <strain evidence="16 17">LAM-WHM-ZC</strain>
    </source>
</reference>
<dbReference type="EMBL" id="MDKE01000007">
    <property type="protein sequence ID" value="OIN13165.1"/>
    <property type="molecule type" value="Genomic_DNA"/>
</dbReference>
<proteinExistence type="inferred from homology"/>
<dbReference type="Gene3D" id="3.30.1490.190">
    <property type="match status" value="1"/>
</dbReference>
<evidence type="ECO:0000256" key="2">
    <source>
        <dbReference type="ARBA" id="ARBA00007957"/>
    </source>
</evidence>
<keyword evidence="10 15" id="KW-0805">Transcription regulation</keyword>
<evidence type="ECO:0000256" key="15">
    <source>
        <dbReference type="RuleBase" id="RU364037"/>
    </source>
</evidence>
<feature type="binding site" evidence="13">
    <location>
        <position position="138"/>
    </location>
    <ligand>
        <name>Zn(2+)</name>
        <dbReference type="ChEBI" id="CHEBI:29105"/>
    </ligand>
</feature>
<dbReference type="InterPro" id="IPR036388">
    <property type="entry name" value="WH-like_DNA-bd_sf"/>
</dbReference>
<evidence type="ECO:0000256" key="7">
    <source>
        <dbReference type="ARBA" id="ARBA00022723"/>
    </source>
</evidence>
<dbReference type="GO" id="GO:0005829">
    <property type="term" value="C:cytosol"/>
    <property type="evidence" value="ECO:0007669"/>
    <property type="project" value="TreeGrafter"/>
</dbReference>
<dbReference type="InterPro" id="IPR002481">
    <property type="entry name" value="FUR"/>
</dbReference>
<dbReference type="InterPro" id="IPR036390">
    <property type="entry name" value="WH_DNA-bd_sf"/>
</dbReference>
<dbReference type="CDD" id="cd07153">
    <property type="entry name" value="Fur_like"/>
    <property type="match status" value="1"/>
</dbReference>
<evidence type="ECO:0000313" key="16">
    <source>
        <dbReference type="EMBL" id="OIN13165.1"/>
    </source>
</evidence>
<evidence type="ECO:0000256" key="9">
    <source>
        <dbReference type="ARBA" id="ARBA00023004"/>
    </source>
</evidence>
<comment type="subunit">
    <text evidence="3 15">Homodimer.</text>
</comment>
<feature type="binding site" evidence="14">
    <location>
        <position position="108"/>
    </location>
    <ligand>
        <name>Fe cation</name>
        <dbReference type="ChEBI" id="CHEBI:24875"/>
    </ligand>
</feature>
<dbReference type="RefSeq" id="WP_071471743.1">
    <property type="nucleotide sequence ID" value="NZ_MDKE01000007.1"/>
</dbReference>
<dbReference type="SUPFAM" id="SSF46785">
    <property type="entry name" value="Winged helix' DNA-binding domain"/>
    <property type="match status" value="1"/>
</dbReference>
<dbReference type="PANTHER" id="PTHR33202">
    <property type="entry name" value="ZINC UPTAKE REGULATION PROTEIN"/>
    <property type="match status" value="1"/>
</dbReference>
<feature type="binding site" evidence="14">
    <location>
        <position position="89"/>
    </location>
    <ligand>
        <name>Fe cation</name>
        <dbReference type="ChEBI" id="CHEBI:24875"/>
    </ligand>
</feature>
<keyword evidence="7 13" id="KW-0479">Metal-binding</keyword>
<evidence type="ECO:0000256" key="3">
    <source>
        <dbReference type="ARBA" id="ARBA00011738"/>
    </source>
</evidence>
<sequence length="144" mass="16538">MADNNQALKKAGLKVTLPRVKILELLQQPETQHVSAEDLYKLLIEQGEEIGLATVYRVLNQFDDAGIVARHHFEGGKSVFELATQEHHDHLVCLDCGKVIEFHDEMIEQRQRDIAAHYNIKLTNHSLYLYGHCNNDQCHHNDED</sequence>
<keyword evidence="5 15" id="KW-0963">Cytoplasm</keyword>
<dbReference type="STRING" id="1414654.BFR47_10510"/>
<dbReference type="GO" id="GO:1900705">
    <property type="term" value="P:negative regulation of siderophore biosynthetic process"/>
    <property type="evidence" value="ECO:0007669"/>
    <property type="project" value="TreeGrafter"/>
</dbReference>
<evidence type="ECO:0000256" key="5">
    <source>
        <dbReference type="ARBA" id="ARBA00022490"/>
    </source>
</evidence>
<dbReference type="OrthoDB" id="8659436at2"/>
<comment type="caution">
    <text evidence="16">The sequence shown here is derived from an EMBL/GenBank/DDBJ whole genome shotgun (WGS) entry which is preliminary data.</text>
</comment>
<evidence type="ECO:0000256" key="6">
    <source>
        <dbReference type="ARBA" id="ARBA00022491"/>
    </source>
</evidence>
<evidence type="ECO:0000256" key="11">
    <source>
        <dbReference type="ARBA" id="ARBA00023125"/>
    </source>
</evidence>
<accession>A0A1J4QFY7</accession>
<keyword evidence="8 13" id="KW-0862">Zinc</keyword>
<keyword evidence="6 15" id="KW-0678">Repressor</keyword>